<sequence length="293" mass="32476">MGAVSSNAKLFDFTSHSSLLEHLILRSVPGNNYYCLKRYTAFERQSAARPRIQTIDISLHAEIVEVEIEVVSPSIVPSGNFVELNRTVTCMVLKANDRRTSCPCHDEFRGPRSDYVRQSSVIPDLGVVELGVVEKAATTTSYTSHTDGGGNVEHYQITRESPGFRLLRWQSSQSGHCQSRQGLRKLDSSYGPRGRRLGRRGQASVQANLPDHPAQSIPLDMLYPMRTSALKCAGAPPWKSVVVLDETKQLWDAGGYDGPMWSIASTSDTTSRDDRQIVRMASSYRSVTLRTVA</sequence>
<gene>
    <name evidence="2" type="ORF">TNCV_1358561</name>
</gene>
<feature type="region of interest" description="Disordered" evidence="1">
    <location>
        <begin position="173"/>
        <end position="204"/>
    </location>
</feature>
<dbReference type="AlphaFoldDB" id="A0A8X6V850"/>
<organism evidence="2 3">
    <name type="scientific">Trichonephila clavipes</name>
    <name type="common">Golden silk orbweaver</name>
    <name type="synonym">Nephila clavipes</name>
    <dbReference type="NCBI Taxonomy" id="2585209"/>
    <lineage>
        <taxon>Eukaryota</taxon>
        <taxon>Metazoa</taxon>
        <taxon>Ecdysozoa</taxon>
        <taxon>Arthropoda</taxon>
        <taxon>Chelicerata</taxon>
        <taxon>Arachnida</taxon>
        <taxon>Araneae</taxon>
        <taxon>Araneomorphae</taxon>
        <taxon>Entelegynae</taxon>
        <taxon>Araneoidea</taxon>
        <taxon>Nephilidae</taxon>
        <taxon>Trichonephila</taxon>
    </lineage>
</organism>
<dbReference type="Proteomes" id="UP000887159">
    <property type="component" value="Unassembled WGS sequence"/>
</dbReference>
<evidence type="ECO:0000256" key="1">
    <source>
        <dbReference type="SAM" id="MobiDB-lite"/>
    </source>
</evidence>
<evidence type="ECO:0000313" key="3">
    <source>
        <dbReference type="Proteomes" id="UP000887159"/>
    </source>
</evidence>
<keyword evidence="3" id="KW-1185">Reference proteome</keyword>
<protein>
    <submittedName>
        <fullName evidence="2">Uncharacterized protein</fullName>
    </submittedName>
</protein>
<evidence type="ECO:0000313" key="2">
    <source>
        <dbReference type="EMBL" id="GFY08452.1"/>
    </source>
</evidence>
<proteinExistence type="predicted"/>
<reference evidence="2" key="1">
    <citation type="submission" date="2020-08" db="EMBL/GenBank/DDBJ databases">
        <title>Multicomponent nature underlies the extraordinary mechanical properties of spider dragline silk.</title>
        <authorList>
            <person name="Kono N."/>
            <person name="Nakamura H."/>
            <person name="Mori M."/>
            <person name="Yoshida Y."/>
            <person name="Ohtoshi R."/>
            <person name="Malay A.D."/>
            <person name="Moran D.A.P."/>
            <person name="Tomita M."/>
            <person name="Numata K."/>
            <person name="Arakawa K."/>
        </authorList>
    </citation>
    <scope>NUCLEOTIDE SEQUENCE</scope>
</reference>
<dbReference type="EMBL" id="BMAU01021280">
    <property type="protein sequence ID" value="GFY08452.1"/>
    <property type="molecule type" value="Genomic_DNA"/>
</dbReference>
<accession>A0A8X6V850</accession>
<comment type="caution">
    <text evidence="2">The sequence shown here is derived from an EMBL/GenBank/DDBJ whole genome shotgun (WGS) entry which is preliminary data.</text>
</comment>
<name>A0A8X6V850_TRICX</name>